<sequence length="115" mass="13060">MRKRSTPAALRTAAPAAAIAPHRIPILRTMYIVAATVLFFFLNLYFIYIYVQNSSKDDVMRSFEKAELQQPREEPQTSRPTTPTINFHSCDISDPLALSALSRAKTESCRRKVSR</sequence>
<dbReference type="OrthoDB" id="5866679at2759"/>
<name>A0A3P6RAD0_CYLGO</name>
<reference evidence="3 4" key="1">
    <citation type="submission" date="2018-11" db="EMBL/GenBank/DDBJ databases">
        <authorList>
            <consortium name="Pathogen Informatics"/>
        </authorList>
    </citation>
    <scope>NUCLEOTIDE SEQUENCE [LARGE SCALE GENOMIC DNA]</scope>
</reference>
<protein>
    <submittedName>
        <fullName evidence="3">Uncharacterized protein</fullName>
    </submittedName>
</protein>
<dbReference type="AlphaFoldDB" id="A0A3P6RAD0"/>
<feature type="transmembrane region" description="Helical" evidence="2">
    <location>
        <begin position="28"/>
        <end position="51"/>
    </location>
</feature>
<feature type="region of interest" description="Disordered" evidence="1">
    <location>
        <begin position="65"/>
        <end position="85"/>
    </location>
</feature>
<keyword evidence="4" id="KW-1185">Reference proteome</keyword>
<evidence type="ECO:0000256" key="2">
    <source>
        <dbReference type="SAM" id="Phobius"/>
    </source>
</evidence>
<keyword evidence="2" id="KW-0812">Transmembrane</keyword>
<evidence type="ECO:0000256" key="1">
    <source>
        <dbReference type="SAM" id="MobiDB-lite"/>
    </source>
</evidence>
<dbReference type="EMBL" id="UYRV01013119">
    <property type="protein sequence ID" value="VDK59396.1"/>
    <property type="molecule type" value="Genomic_DNA"/>
</dbReference>
<keyword evidence="2" id="KW-0472">Membrane</keyword>
<accession>A0A3P6RAD0</accession>
<evidence type="ECO:0000313" key="4">
    <source>
        <dbReference type="Proteomes" id="UP000271889"/>
    </source>
</evidence>
<feature type="compositionally biased region" description="Basic and acidic residues" evidence="1">
    <location>
        <begin position="65"/>
        <end position="76"/>
    </location>
</feature>
<organism evidence="3 4">
    <name type="scientific">Cylicostephanus goldi</name>
    <name type="common">Nematode worm</name>
    <dbReference type="NCBI Taxonomy" id="71465"/>
    <lineage>
        <taxon>Eukaryota</taxon>
        <taxon>Metazoa</taxon>
        <taxon>Ecdysozoa</taxon>
        <taxon>Nematoda</taxon>
        <taxon>Chromadorea</taxon>
        <taxon>Rhabditida</taxon>
        <taxon>Rhabditina</taxon>
        <taxon>Rhabditomorpha</taxon>
        <taxon>Strongyloidea</taxon>
        <taxon>Strongylidae</taxon>
        <taxon>Cylicostephanus</taxon>
    </lineage>
</organism>
<keyword evidence="2" id="KW-1133">Transmembrane helix</keyword>
<dbReference type="Proteomes" id="UP000271889">
    <property type="component" value="Unassembled WGS sequence"/>
</dbReference>
<gene>
    <name evidence="3" type="ORF">CGOC_LOCUS4647</name>
</gene>
<evidence type="ECO:0000313" key="3">
    <source>
        <dbReference type="EMBL" id="VDK59396.1"/>
    </source>
</evidence>
<proteinExistence type="predicted"/>